<gene>
    <name evidence="1" type="ORF">M9H77_22214</name>
</gene>
<sequence>MNYLLSLKLIVTELASQKALAFRKARPKCFEPHWIKDEECFEFFDKLRIPDSSLTSKKKHGNFSFNVKRVRQKLDNLSTHLACELERLLFLEEECWKISSRANWLMEGNRNTTYFNQKASQRHRRNTIRSIKDSNGTTITDSTGIENAVLHYFQSIYTSNNSSCTLQDGNGFSTKILHNKWIPFLIGFSLSPYFLSRRSERNVIDLIDFNQCCWRNDKVRHLFLNHEAKAILQILLNPAWPSDKLICILPPTGCRTGLNYLRSSQQSEKTSNYSPNTFLIPYINSKFNLNSDVPLASCPEHSPHRHESFKKRCS</sequence>
<protein>
    <submittedName>
        <fullName evidence="1">Uncharacterized protein</fullName>
    </submittedName>
</protein>
<accession>A0ACC0AQ88</accession>
<evidence type="ECO:0000313" key="2">
    <source>
        <dbReference type="Proteomes" id="UP001060085"/>
    </source>
</evidence>
<organism evidence="1 2">
    <name type="scientific">Catharanthus roseus</name>
    <name type="common">Madagascar periwinkle</name>
    <name type="synonym">Vinca rosea</name>
    <dbReference type="NCBI Taxonomy" id="4058"/>
    <lineage>
        <taxon>Eukaryota</taxon>
        <taxon>Viridiplantae</taxon>
        <taxon>Streptophyta</taxon>
        <taxon>Embryophyta</taxon>
        <taxon>Tracheophyta</taxon>
        <taxon>Spermatophyta</taxon>
        <taxon>Magnoliopsida</taxon>
        <taxon>eudicotyledons</taxon>
        <taxon>Gunneridae</taxon>
        <taxon>Pentapetalae</taxon>
        <taxon>asterids</taxon>
        <taxon>lamiids</taxon>
        <taxon>Gentianales</taxon>
        <taxon>Apocynaceae</taxon>
        <taxon>Rauvolfioideae</taxon>
        <taxon>Vinceae</taxon>
        <taxon>Catharanthinae</taxon>
        <taxon>Catharanthus</taxon>
    </lineage>
</organism>
<comment type="caution">
    <text evidence="1">The sequence shown here is derived from an EMBL/GenBank/DDBJ whole genome shotgun (WGS) entry which is preliminary data.</text>
</comment>
<proteinExistence type="predicted"/>
<dbReference type="Proteomes" id="UP001060085">
    <property type="component" value="Linkage Group LG05"/>
</dbReference>
<evidence type="ECO:0000313" key="1">
    <source>
        <dbReference type="EMBL" id="KAI5662891.1"/>
    </source>
</evidence>
<dbReference type="EMBL" id="CM044705">
    <property type="protein sequence ID" value="KAI5662891.1"/>
    <property type="molecule type" value="Genomic_DNA"/>
</dbReference>
<name>A0ACC0AQ88_CATRO</name>
<keyword evidence="2" id="KW-1185">Reference proteome</keyword>
<reference evidence="2" key="1">
    <citation type="journal article" date="2023" name="Nat. Plants">
        <title>Single-cell RNA sequencing provides a high-resolution roadmap for understanding the multicellular compartmentation of specialized metabolism.</title>
        <authorList>
            <person name="Sun S."/>
            <person name="Shen X."/>
            <person name="Li Y."/>
            <person name="Li Y."/>
            <person name="Wang S."/>
            <person name="Li R."/>
            <person name="Zhang H."/>
            <person name="Shen G."/>
            <person name="Guo B."/>
            <person name="Wei J."/>
            <person name="Xu J."/>
            <person name="St-Pierre B."/>
            <person name="Chen S."/>
            <person name="Sun C."/>
        </authorList>
    </citation>
    <scope>NUCLEOTIDE SEQUENCE [LARGE SCALE GENOMIC DNA]</scope>
</reference>